<dbReference type="Proteomes" id="UP000076603">
    <property type="component" value="Unassembled WGS sequence"/>
</dbReference>
<dbReference type="AlphaFoldDB" id="A0A162QQM9"/>
<dbReference type="InterPro" id="IPR018247">
    <property type="entry name" value="EF_Hand_1_Ca_BS"/>
</dbReference>
<dbReference type="STRING" id="1121326.CLMAG_59260"/>
<evidence type="ECO:0000313" key="2">
    <source>
        <dbReference type="Proteomes" id="UP000076603"/>
    </source>
</evidence>
<accession>A0A162QQM9</accession>
<dbReference type="OrthoDB" id="1924315at2"/>
<evidence type="ECO:0000313" key="1">
    <source>
        <dbReference type="EMBL" id="KZL88833.1"/>
    </source>
</evidence>
<dbReference type="PROSITE" id="PS00018">
    <property type="entry name" value="EF_HAND_1"/>
    <property type="match status" value="1"/>
</dbReference>
<gene>
    <name evidence="1" type="ORF">CLMAG_59260</name>
</gene>
<dbReference type="RefSeq" id="WP_066630618.1">
    <property type="nucleotide sequence ID" value="NZ_FQXL01000035.1"/>
</dbReference>
<dbReference type="PATRIC" id="fig|1121326.3.peg.5993"/>
<dbReference type="EMBL" id="LWAE01000014">
    <property type="protein sequence ID" value="KZL88833.1"/>
    <property type="molecule type" value="Genomic_DNA"/>
</dbReference>
<proteinExistence type="predicted"/>
<evidence type="ECO:0008006" key="3">
    <source>
        <dbReference type="Google" id="ProtNLM"/>
    </source>
</evidence>
<comment type="caution">
    <text evidence="1">The sequence shown here is derived from an EMBL/GenBank/DDBJ whole genome shotgun (WGS) entry which is preliminary data.</text>
</comment>
<protein>
    <recommendedName>
        <fullName evidence="3">EF-hand domain-containing protein</fullName>
    </recommendedName>
</protein>
<reference evidence="1 2" key="1">
    <citation type="submission" date="2016-04" db="EMBL/GenBank/DDBJ databases">
        <title>Genome sequence of Clostridium magnum DSM 2767.</title>
        <authorList>
            <person name="Poehlein A."/>
            <person name="Uhlig R."/>
            <person name="Fischer R."/>
            <person name="Bahl H."/>
            <person name="Daniel R."/>
        </authorList>
    </citation>
    <scope>NUCLEOTIDE SEQUENCE [LARGE SCALE GENOMIC DNA]</scope>
    <source>
        <strain evidence="1 2">DSM 2767</strain>
    </source>
</reference>
<organism evidence="1 2">
    <name type="scientific">Clostridium magnum DSM 2767</name>
    <dbReference type="NCBI Taxonomy" id="1121326"/>
    <lineage>
        <taxon>Bacteria</taxon>
        <taxon>Bacillati</taxon>
        <taxon>Bacillota</taxon>
        <taxon>Clostridia</taxon>
        <taxon>Eubacteriales</taxon>
        <taxon>Clostridiaceae</taxon>
        <taxon>Clostridium</taxon>
    </lineage>
</organism>
<keyword evidence="2" id="KW-1185">Reference proteome</keyword>
<name>A0A162QQM9_9CLOT</name>
<sequence length="99" mass="11784">MVAFKKMWDDVSIILSNDEFKDIQIIEKYKSGFVVMDENKTHFVTKDDFVDFWCNMLCFNKVEKDQILNNEKSGLKYVYEIIKTLPYINENEGILKLTE</sequence>